<accession>A0A976IDV9</accession>
<evidence type="ECO:0000313" key="3">
    <source>
        <dbReference type="Proteomes" id="UP000294530"/>
    </source>
</evidence>
<gene>
    <name evidence="2" type="ORF">CCR75_004348</name>
</gene>
<feature type="compositionally biased region" description="Basic and acidic residues" evidence="1">
    <location>
        <begin position="441"/>
        <end position="451"/>
    </location>
</feature>
<feature type="region of interest" description="Disordered" evidence="1">
    <location>
        <begin position="772"/>
        <end position="797"/>
    </location>
</feature>
<comment type="caution">
    <text evidence="2">The sequence shown here is derived from an EMBL/GenBank/DDBJ whole genome shotgun (WGS) entry which is preliminary data.</text>
</comment>
<feature type="compositionally biased region" description="Basic and acidic residues" evidence="1">
    <location>
        <begin position="513"/>
        <end position="526"/>
    </location>
</feature>
<feature type="compositionally biased region" description="Low complexity" evidence="1">
    <location>
        <begin position="476"/>
        <end position="492"/>
    </location>
</feature>
<feature type="compositionally biased region" description="Basic and acidic residues" evidence="1">
    <location>
        <begin position="150"/>
        <end position="161"/>
    </location>
</feature>
<feature type="region of interest" description="Disordered" evidence="1">
    <location>
        <begin position="246"/>
        <end position="735"/>
    </location>
</feature>
<protein>
    <recommendedName>
        <fullName evidence="4">WASH complex subunit FAM21</fullName>
    </recommendedName>
</protein>
<evidence type="ECO:0000256" key="1">
    <source>
        <dbReference type="SAM" id="MobiDB-lite"/>
    </source>
</evidence>
<sequence length="797" mass="86601">MLALQAPPPSERALAVLPPPPPPPFDEDDANIQVESSIDDLVSDDSVPKAPETKTLSDFAQEVTNWTLHSDRDLHSYLKRFSADLFARTKDLDDSVRNIALEADSAHVRLKNTLNAFLLLSNNQFIENRVYDEEQEDFMITDDSSVELKTQQEENEHERTEPNNGGMEPKENTKATAASIVNKYRSALEMGFEAMKLFVMMDEEEDDERDASSPFETVLDIYNERPLPFIIGTRDFLEDDTLGLGAAPEEDFESDSSDASSDSSSSFESDSTSDSNSSSGTRRSIPRDDRSSSDESASVSRYRMHSDESDTSGLFGHVVRDEVSLRERVDSDDESDTSGLFGRLVESKAQSSRGVAWNDSDASESMRERDKDVLKSRNKRGSRRGREDVLPPFEASTTHRNPPFLDSSDDESVAPFSKQSHRNKSNVANSLDSSSSDDDEGFKPERLESTRSTKVALTQGFRLPPMNERTSRRSKAGSVASSDSDAESTTSGLFGRPVLEPKRMAPVAVVDYSRADDSSEDDKTKDLFASVKAKPWTPKMASATPRQLVSRRSSGSSSSDNESKEEGVLNAPPTALGSRSQPVSRRPLSGLLNGNESDDSTGSGGLFGIRQSSSSNVPVSKLSREVLHTLSDSDSDDEGLFGATTTASKPTIVSPVVKKSTPFQTKSTDVQSESSDSDDSGLFGAPNAHTEFKPQPLTASMPAIMPPRPMMNQTSVSDNSEDSSDDDGGLFGTAASKPVMARNSTELNTVLNPVATSVLPIVQPPLPSAIGRMQVASSDSDSDWESDGDLFGSSTLK</sequence>
<feature type="compositionally biased region" description="Low complexity" evidence="1">
    <location>
        <begin position="612"/>
        <end position="621"/>
    </location>
</feature>
<feature type="compositionally biased region" description="Basic and acidic residues" evidence="1">
    <location>
        <begin position="318"/>
        <end position="329"/>
    </location>
</feature>
<dbReference type="GeneID" id="94348105"/>
<feature type="compositionally biased region" description="Low complexity" evidence="1">
    <location>
        <begin position="257"/>
        <end position="283"/>
    </location>
</feature>
<feature type="region of interest" description="Disordered" evidence="1">
    <location>
        <begin position="148"/>
        <end position="172"/>
    </location>
</feature>
<dbReference type="PANTHER" id="PTHR23216:SF1">
    <property type="entry name" value="NUCLEOLAR AND COILED-BODY PHOSPHOPROTEIN 1"/>
    <property type="match status" value="1"/>
</dbReference>
<evidence type="ECO:0008006" key="4">
    <source>
        <dbReference type="Google" id="ProtNLM"/>
    </source>
</evidence>
<dbReference type="GO" id="GO:0005730">
    <property type="term" value="C:nucleolus"/>
    <property type="evidence" value="ECO:0007669"/>
    <property type="project" value="InterPro"/>
</dbReference>
<dbReference type="RefSeq" id="XP_067817404.1">
    <property type="nucleotide sequence ID" value="XM_067962434.1"/>
</dbReference>
<dbReference type="PANTHER" id="PTHR23216">
    <property type="entry name" value="NUCLEOLAR AND COILED-BODY PHOSPHOPROTEIN 1"/>
    <property type="match status" value="1"/>
</dbReference>
<organism evidence="2 3">
    <name type="scientific">Bremia lactucae</name>
    <name type="common">Lettuce downy mildew</name>
    <dbReference type="NCBI Taxonomy" id="4779"/>
    <lineage>
        <taxon>Eukaryota</taxon>
        <taxon>Sar</taxon>
        <taxon>Stramenopiles</taxon>
        <taxon>Oomycota</taxon>
        <taxon>Peronosporomycetes</taxon>
        <taxon>Peronosporales</taxon>
        <taxon>Peronosporaceae</taxon>
        <taxon>Bremia</taxon>
    </lineage>
</organism>
<dbReference type="EMBL" id="SHOA02000017">
    <property type="protein sequence ID" value="TDH67905.1"/>
    <property type="molecule type" value="Genomic_DNA"/>
</dbReference>
<dbReference type="OrthoDB" id="751084at2759"/>
<name>A0A976IDV9_BRELC</name>
<dbReference type="AlphaFoldDB" id="A0A976IDV9"/>
<dbReference type="Proteomes" id="UP000294530">
    <property type="component" value="Unassembled WGS sequence"/>
</dbReference>
<feature type="compositionally biased region" description="Acidic residues" evidence="1">
    <location>
        <begin position="719"/>
        <end position="728"/>
    </location>
</feature>
<feature type="region of interest" description="Disordered" evidence="1">
    <location>
        <begin position="1"/>
        <end position="30"/>
    </location>
</feature>
<feature type="compositionally biased region" description="Pro residues" evidence="1">
    <location>
        <begin position="1"/>
        <end position="10"/>
    </location>
</feature>
<keyword evidence="3" id="KW-1185">Reference proteome</keyword>
<feature type="compositionally biased region" description="Basic and acidic residues" evidence="1">
    <location>
        <begin position="364"/>
        <end position="375"/>
    </location>
</feature>
<dbReference type="InterPro" id="IPR039191">
    <property type="entry name" value="Nopp140-like"/>
</dbReference>
<evidence type="ECO:0000313" key="2">
    <source>
        <dbReference type="EMBL" id="TDH67905.1"/>
    </source>
</evidence>
<reference evidence="2 3" key="1">
    <citation type="journal article" date="2021" name="Genome Biol.">
        <title>AFLAP: assembly-free linkage analysis pipeline using k-mers from genome sequencing data.</title>
        <authorList>
            <person name="Fletcher K."/>
            <person name="Zhang L."/>
            <person name="Gil J."/>
            <person name="Han R."/>
            <person name="Cavanaugh K."/>
            <person name="Michelmore R."/>
        </authorList>
    </citation>
    <scope>NUCLEOTIDE SEQUENCE [LARGE SCALE GENOMIC DNA]</scope>
    <source>
        <strain evidence="2 3">SF5</strain>
    </source>
</reference>
<proteinExistence type="predicted"/>
<feature type="compositionally biased region" description="Low complexity" evidence="1">
    <location>
        <begin position="550"/>
        <end position="559"/>
    </location>
</feature>
<dbReference type="KEGG" id="blac:94348105"/>